<dbReference type="EMBL" id="CM003606">
    <property type="protein sequence ID" value="KYP67950.1"/>
    <property type="molecule type" value="Genomic_DNA"/>
</dbReference>
<protein>
    <submittedName>
        <fullName evidence="1">Uncharacterized protein</fullName>
    </submittedName>
</protein>
<feature type="non-terminal residue" evidence="1">
    <location>
        <position position="1"/>
    </location>
</feature>
<gene>
    <name evidence="1" type="ORF">KK1_021566</name>
</gene>
<evidence type="ECO:0000313" key="2">
    <source>
        <dbReference type="Proteomes" id="UP000075243"/>
    </source>
</evidence>
<dbReference type="Proteomes" id="UP000075243">
    <property type="component" value="Chromosome 4"/>
</dbReference>
<organism evidence="1 2">
    <name type="scientific">Cajanus cajan</name>
    <name type="common">Pigeon pea</name>
    <name type="synonym">Cajanus indicus</name>
    <dbReference type="NCBI Taxonomy" id="3821"/>
    <lineage>
        <taxon>Eukaryota</taxon>
        <taxon>Viridiplantae</taxon>
        <taxon>Streptophyta</taxon>
        <taxon>Embryophyta</taxon>
        <taxon>Tracheophyta</taxon>
        <taxon>Spermatophyta</taxon>
        <taxon>Magnoliopsida</taxon>
        <taxon>eudicotyledons</taxon>
        <taxon>Gunneridae</taxon>
        <taxon>Pentapetalae</taxon>
        <taxon>rosids</taxon>
        <taxon>fabids</taxon>
        <taxon>Fabales</taxon>
        <taxon>Fabaceae</taxon>
        <taxon>Papilionoideae</taxon>
        <taxon>50 kb inversion clade</taxon>
        <taxon>NPAAA clade</taxon>
        <taxon>indigoferoid/millettioid clade</taxon>
        <taxon>Phaseoleae</taxon>
        <taxon>Cajanus</taxon>
    </lineage>
</organism>
<sequence>RLFADKDSLIDKIYKDKYYLQGDFLSTELGCNPSYSWRSLLSTQNLLRELRKLVEDW</sequence>
<dbReference type="Gramene" id="C.cajan_20938.t">
    <property type="protein sequence ID" value="C.cajan_20938.t.cds1"/>
    <property type="gene ID" value="C.cajan_20938"/>
</dbReference>
<proteinExistence type="predicted"/>
<name>A0A151TLP5_CAJCA</name>
<keyword evidence="2" id="KW-1185">Reference proteome</keyword>
<reference evidence="1 2" key="1">
    <citation type="journal article" date="2012" name="Nat. Biotechnol.">
        <title>Draft genome sequence of pigeonpea (Cajanus cajan), an orphan legume crop of resource-poor farmers.</title>
        <authorList>
            <person name="Varshney R.K."/>
            <person name="Chen W."/>
            <person name="Li Y."/>
            <person name="Bharti A.K."/>
            <person name="Saxena R.K."/>
            <person name="Schlueter J.A."/>
            <person name="Donoghue M.T."/>
            <person name="Azam S."/>
            <person name="Fan G."/>
            <person name="Whaley A.M."/>
            <person name="Farmer A.D."/>
            <person name="Sheridan J."/>
            <person name="Iwata A."/>
            <person name="Tuteja R."/>
            <person name="Penmetsa R.V."/>
            <person name="Wu W."/>
            <person name="Upadhyaya H.D."/>
            <person name="Yang S.P."/>
            <person name="Shah T."/>
            <person name="Saxena K.B."/>
            <person name="Michael T."/>
            <person name="McCombie W.R."/>
            <person name="Yang B."/>
            <person name="Zhang G."/>
            <person name="Yang H."/>
            <person name="Wang J."/>
            <person name="Spillane C."/>
            <person name="Cook D.R."/>
            <person name="May G.D."/>
            <person name="Xu X."/>
            <person name="Jackson S.A."/>
        </authorList>
    </citation>
    <scope>NUCLEOTIDE SEQUENCE [LARGE SCALE GENOMIC DNA]</scope>
    <source>
        <strain evidence="2">cv. Asha</strain>
    </source>
</reference>
<dbReference type="AlphaFoldDB" id="A0A151TLP5"/>
<accession>A0A151TLP5</accession>
<evidence type="ECO:0000313" key="1">
    <source>
        <dbReference type="EMBL" id="KYP67950.1"/>
    </source>
</evidence>